<feature type="domain" description="Peptidase S12 Pab87-related C-terminal" evidence="3">
    <location>
        <begin position="416"/>
        <end position="499"/>
    </location>
</feature>
<evidence type="ECO:0000259" key="2">
    <source>
        <dbReference type="Pfam" id="PF00144"/>
    </source>
</evidence>
<dbReference type="GO" id="GO:0016787">
    <property type="term" value="F:hydrolase activity"/>
    <property type="evidence" value="ECO:0007669"/>
    <property type="project" value="UniProtKB-KW"/>
</dbReference>
<dbReference type="InterPro" id="IPR021860">
    <property type="entry name" value="Peptidase_S12_Pab87-rel_C"/>
</dbReference>
<dbReference type="InterPro" id="IPR012338">
    <property type="entry name" value="Beta-lactam/transpept-like"/>
</dbReference>
<gene>
    <name evidence="4" type="ORF">GPJ59_09090</name>
</gene>
<evidence type="ECO:0000256" key="1">
    <source>
        <dbReference type="SAM" id="SignalP"/>
    </source>
</evidence>
<dbReference type="Gene3D" id="2.40.128.600">
    <property type="match status" value="1"/>
</dbReference>
<protein>
    <submittedName>
        <fullName evidence="4">Serine hydrolase</fullName>
    </submittedName>
</protein>
<proteinExistence type="predicted"/>
<keyword evidence="4" id="KW-0378">Hydrolase</keyword>
<dbReference type="Pfam" id="PF00144">
    <property type="entry name" value="Beta-lactamase"/>
    <property type="match status" value="1"/>
</dbReference>
<dbReference type="RefSeq" id="WP_219665960.1">
    <property type="nucleotide sequence ID" value="NZ_WTFF01000042.1"/>
</dbReference>
<evidence type="ECO:0000313" key="4">
    <source>
        <dbReference type="EMBL" id="MBW5482032.1"/>
    </source>
</evidence>
<feature type="domain" description="Beta-lactamase-related" evidence="2">
    <location>
        <begin position="47"/>
        <end position="369"/>
    </location>
</feature>
<dbReference type="Pfam" id="PF11954">
    <property type="entry name" value="DUF3471"/>
    <property type="match status" value="1"/>
</dbReference>
<keyword evidence="5" id="KW-1185">Reference proteome</keyword>
<evidence type="ECO:0000259" key="3">
    <source>
        <dbReference type="Pfam" id="PF11954"/>
    </source>
</evidence>
<dbReference type="InterPro" id="IPR050491">
    <property type="entry name" value="AmpC-like"/>
</dbReference>
<dbReference type="InterPro" id="IPR001466">
    <property type="entry name" value="Beta-lactam-related"/>
</dbReference>
<dbReference type="SUPFAM" id="SSF56601">
    <property type="entry name" value="beta-lactamase/transpeptidase-like"/>
    <property type="match status" value="1"/>
</dbReference>
<keyword evidence="1" id="KW-0732">Signal</keyword>
<organism evidence="4 5">
    <name type="scientific">Streptomyces bambusae</name>
    <dbReference type="NCBI Taxonomy" id="1550616"/>
    <lineage>
        <taxon>Bacteria</taxon>
        <taxon>Bacillati</taxon>
        <taxon>Actinomycetota</taxon>
        <taxon>Actinomycetes</taxon>
        <taxon>Kitasatosporales</taxon>
        <taxon>Streptomycetaceae</taxon>
        <taxon>Streptomyces</taxon>
    </lineage>
</organism>
<name>A0ABS6Z2S5_9ACTN</name>
<comment type="caution">
    <text evidence="4">The sequence shown here is derived from an EMBL/GenBank/DDBJ whole genome shotgun (WGS) entry which is preliminary data.</text>
</comment>
<accession>A0ABS6Z2S5</accession>
<reference evidence="4 5" key="1">
    <citation type="submission" date="2019-12" db="EMBL/GenBank/DDBJ databases">
        <title>Genome sequence of Streptomyces bambusae.</title>
        <authorList>
            <person name="Bansal K."/>
            <person name="Choksket S."/>
            <person name="Korpole S."/>
            <person name="Patil P.B."/>
        </authorList>
    </citation>
    <scope>NUCLEOTIDE SEQUENCE [LARGE SCALE GENOMIC DNA]</scope>
    <source>
        <strain evidence="4 5">SK60</strain>
    </source>
</reference>
<feature type="chain" id="PRO_5045565647" evidence="1">
    <location>
        <begin position="24"/>
        <end position="512"/>
    </location>
</feature>
<evidence type="ECO:0000313" key="5">
    <source>
        <dbReference type="Proteomes" id="UP000812013"/>
    </source>
</evidence>
<dbReference type="Gene3D" id="3.40.710.10">
    <property type="entry name" value="DD-peptidase/beta-lactamase superfamily"/>
    <property type="match status" value="1"/>
</dbReference>
<dbReference type="PANTHER" id="PTHR46825:SF15">
    <property type="entry name" value="BETA-LACTAMASE-RELATED DOMAIN-CONTAINING PROTEIN"/>
    <property type="match status" value="1"/>
</dbReference>
<feature type="signal peptide" evidence="1">
    <location>
        <begin position="1"/>
        <end position="23"/>
    </location>
</feature>
<sequence length="512" mass="53971">MRIARALAAGAAGVLLVAAPLAAAPGPPAPQPRITEERLQSALDRLDTDIAAAMKHTGVPGVAVAVVHRDEVVHLKGYGVRTAGEPARIGADTVFQIASLSKPVSSTVVAGSLAQPGDWDRHLDLPGFALKEPWVSAHVTTADLFSHRSGLPDHAGDLLEDLGYDQAYILDHLRLEPLAPFRASYAYTNFGLTAAAEAVARARGTDWAELSEDVLFGPAGMTRTGTTYEDYTAQPDRAALHVKGAGGAWVPRFTRDPDAQAPAGGVSSTAGDLARWMRLQLAGGVLDGKRVIDADTLARTHVPQIVSQPPATPAARTGFYGLGWNVGYDDLGRLRLSHSGAFDLGANTNVTLLPLEQLGIVVLTNGAPVGLADAVALTFTDTATYGRPTADWLAVAGALYAQQDRAARSPTDYAHPPVPAAPARPDSAYTGTYDNPYYGALTVTSADGKGLVLSLGPKPLRFPLTHYDGDTFSFETTGENAVGRTGVTFSPDGRTVRVEYLDTEHLGTFTRR</sequence>
<dbReference type="PANTHER" id="PTHR46825">
    <property type="entry name" value="D-ALANYL-D-ALANINE-CARBOXYPEPTIDASE/ENDOPEPTIDASE AMPH"/>
    <property type="match status" value="1"/>
</dbReference>
<dbReference type="EMBL" id="WTFF01000042">
    <property type="protein sequence ID" value="MBW5482032.1"/>
    <property type="molecule type" value="Genomic_DNA"/>
</dbReference>
<dbReference type="Proteomes" id="UP000812013">
    <property type="component" value="Unassembled WGS sequence"/>
</dbReference>